<evidence type="ECO:0000259" key="2">
    <source>
        <dbReference type="Pfam" id="PF13590"/>
    </source>
</evidence>
<reference evidence="3 4" key="1">
    <citation type="journal article" date="2018" name="Aquat. Microb. Ecol.">
        <title>Gammaproteobacterial methanotrophs dominate.</title>
        <authorList>
            <person name="Rissanen A.J."/>
            <person name="Saarenheimo J."/>
            <person name="Tiirola M."/>
            <person name="Peura S."/>
            <person name="Aalto S.L."/>
            <person name="Karvinen A."/>
            <person name="Nykanen H."/>
        </authorList>
    </citation>
    <scope>NUCLEOTIDE SEQUENCE [LARGE SCALE GENOMIC DNA]</scope>
    <source>
        <strain evidence="3">AMbin10</strain>
    </source>
</reference>
<dbReference type="PROSITE" id="PS51257">
    <property type="entry name" value="PROKAR_LIPOPROTEIN"/>
    <property type="match status" value="1"/>
</dbReference>
<dbReference type="AlphaFoldDB" id="A0A2W4RK60"/>
<feature type="chain" id="PRO_5016051657" evidence="1">
    <location>
        <begin position="22"/>
        <end position="184"/>
    </location>
</feature>
<evidence type="ECO:0000313" key="4">
    <source>
        <dbReference type="Proteomes" id="UP000249396"/>
    </source>
</evidence>
<keyword evidence="1" id="KW-0732">Signal</keyword>
<sequence>MRSLWTILWAAPLLLSACASVDVHTDYDNSVNFSQYTTYFWKKLPESSNSLLNGRIVSAVDGQLYARGWRKVPESQAQTALAGIVTVRDGQRVDTFHNNWGPGWGVGWGAGGIHGMSSSRVLNYQIGTLIIDLYDTKSKNAIWRGTASDILSNDPSAMQRSLNGGVQRMFANFPPGVPSNPRPN</sequence>
<evidence type="ECO:0000256" key="1">
    <source>
        <dbReference type="SAM" id="SignalP"/>
    </source>
</evidence>
<evidence type="ECO:0000313" key="3">
    <source>
        <dbReference type="EMBL" id="PZN82986.1"/>
    </source>
</evidence>
<dbReference type="Gene3D" id="3.30.160.670">
    <property type="match status" value="1"/>
</dbReference>
<dbReference type="EMBL" id="QJPH01000195">
    <property type="protein sequence ID" value="PZN82986.1"/>
    <property type="molecule type" value="Genomic_DNA"/>
</dbReference>
<feature type="signal peptide" evidence="1">
    <location>
        <begin position="1"/>
        <end position="21"/>
    </location>
</feature>
<accession>A0A2W4RK60</accession>
<dbReference type="InterPro" id="IPR025411">
    <property type="entry name" value="DUF4136"/>
</dbReference>
<gene>
    <name evidence="3" type="ORF">DM484_05395</name>
</gene>
<proteinExistence type="predicted"/>
<organism evidence="3 4">
    <name type="scientific">Candidatus Methylumidiphilus alinenensis</name>
    <dbReference type="NCBI Taxonomy" id="2202197"/>
    <lineage>
        <taxon>Bacteria</taxon>
        <taxon>Pseudomonadati</taxon>
        <taxon>Pseudomonadota</taxon>
        <taxon>Gammaproteobacteria</taxon>
        <taxon>Methylococcales</taxon>
        <taxon>Candidatus Methylumidiphilus</taxon>
    </lineage>
</organism>
<name>A0A2W4RK60_9GAMM</name>
<protein>
    <submittedName>
        <fullName evidence="3">DUF4136 domain-containing protein</fullName>
    </submittedName>
</protein>
<feature type="domain" description="DUF4136" evidence="2">
    <location>
        <begin position="23"/>
        <end position="175"/>
    </location>
</feature>
<comment type="caution">
    <text evidence="3">The sequence shown here is derived from an EMBL/GenBank/DDBJ whole genome shotgun (WGS) entry which is preliminary data.</text>
</comment>
<dbReference type="Proteomes" id="UP000249396">
    <property type="component" value="Unassembled WGS sequence"/>
</dbReference>
<dbReference type="Pfam" id="PF13590">
    <property type="entry name" value="DUF4136"/>
    <property type="match status" value="1"/>
</dbReference>